<feature type="chain" id="PRO_5040930422" evidence="1">
    <location>
        <begin position="27"/>
        <end position="197"/>
    </location>
</feature>
<organism evidence="2 3">
    <name type="scientific">Biomphalaria glabrata</name>
    <name type="common">Bloodfluke planorb</name>
    <name type="synonym">Freshwater snail</name>
    <dbReference type="NCBI Taxonomy" id="6526"/>
    <lineage>
        <taxon>Eukaryota</taxon>
        <taxon>Metazoa</taxon>
        <taxon>Spiralia</taxon>
        <taxon>Lophotrochozoa</taxon>
        <taxon>Mollusca</taxon>
        <taxon>Gastropoda</taxon>
        <taxon>Heterobranchia</taxon>
        <taxon>Euthyneura</taxon>
        <taxon>Panpulmonata</taxon>
        <taxon>Hygrophila</taxon>
        <taxon>Lymnaeoidea</taxon>
        <taxon>Planorbidae</taxon>
        <taxon>Biomphalaria</taxon>
    </lineage>
</organism>
<dbReference type="GeneID" id="129923681"/>
<keyword evidence="1" id="KW-0732">Signal</keyword>
<dbReference type="RefSeq" id="XP_055871865.1">
    <property type="nucleotide sequence ID" value="XM_056015890.1"/>
</dbReference>
<gene>
    <name evidence="3" type="primary">LOC129923681</name>
</gene>
<evidence type="ECO:0000313" key="3">
    <source>
        <dbReference type="RefSeq" id="XP_055871865.1"/>
    </source>
</evidence>
<dbReference type="PANTHER" id="PTHR37916">
    <property type="entry name" value="CHITIN-BINDING TYPE-4 DOMAIN-CONTAINING PROTEIN"/>
    <property type="match status" value="1"/>
</dbReference>
<dbReference type="OrthoDB" id="6145339at2759"/>
<feature type="signal peptide" evidence="1">
    <location>
        <begin position="1"/>
        <end position="26"/>
    </location>
</feature>
<sequence length="197" mass="21657">MHLGFTSSLAFLVNTVTIICGHLCLTDPPQRLKTGNKTMVDCFQNSNPPCGKDFPSTPSDNPVTLRPGSEYAVHLHMPTRHFNPNVQGSYVINIQLSGSQEFIALGKWPDGPEEYKILTVKIPKQSGQHLLQAIYQPAGRAYYSCADVQVLDEVTADSNQPAPFSAMGNSATTTTIQRPIIPLVTLLFSYNSFVCWI</sequence>
<dbReference type="AlphaFoldDB" id="A0A9W2Z9V1"/>
<keyword evidence="2" id="KW-1185">Reference proteome</keyword>
<dbReference type="OMA" id="HAHLCIL"/>
<evidence type="ECO:0000313" key="2">
    <source>
        <dbReference type="Proteomes" id="UP001165740"/>
    </source>
</evidence>
<dbReference type="Proteomes" id="UP001165740">
    <property type="component" value="Chromosome 17"/>
</dbReference>
<reference evidence="3" key="1">
    <citation type="submission" date="2025-08" db="UniProtKB">
        <authorList>
            <consortium name="RefSeq"/>
        </authorList>
    </citation>
    <scope>IDENTIFICATION</scope>
</reference>
<dbReference type="PANTHER" id="PTHR37916:SF1">
    <property type="entry name" value="COPPER ACQUISITION FACTOR BIM1-LIKE DOMAIN-CONTAINING PROTEIN"/>
    <property type="match status" value="1"/>
</dbReference>
<proteinExistence type="predicted"/>
<name>A0A9W2Z9V1_BIOGL</name>
<accession>A0A9W2Z9V1</accession>
<evidence type="ECO:0000256" key="1">
    <source>
        <dbReference type="SAM" id="SignalP"/>
    </source>
</evidence>
<protein>
    <submittedName>
        <fullName evidence="3">Uncharacterized protein LOC129923681</fullName>
    </submittedName>
</protein>